<evidence type="ECO:0000313" key="1">
    <source>
        <dbReference type="EMBL" id="PIO29486.1"/>
    </source>
</evidence>
<feature type="non-terminal residue" evidence="1">
    <location>
        <position position="224"/>
    </location>
</feature>
<dbReference type="AlphaFoldDB" id="A0A2G9RNI7"/>
<gene>
    <name evidence="1" type="ORF">AB205_0087470</name>
</gene>
<protein>
    <submittedName>
        <fullName evidence="1">Uncharacterized protein</fullName>
    </submittedName>
</protein>
<organism evidence="1 2">
    <name type="scientific">Aquarana catesbeiana</name>
    <name type="common">American bullfrog</name>
    <name type="synonym">Rana catesbeiana</name>
    <dbReference type="NCBI Taxonomy" id="8400"/>
    <lineage>
        <taxon>Eukaryota</taxon>
        <taxon>Metazoa</taxon>
        <taxon>Chordata</taxon>
        <taxon>Craniata</taxon>
        <taxon>Vertebrata</taxon>
        <taxon>Euteleostomi</taxon>
        <taxon>Amphibia</taxon>
        <taxon>Batrachia</taxon>
        <taxon>Anura</taxon>
        <taxon>Neobatrachia</taxon>
        <taxon>Ranoidea</taxon>
        <taxon>Ranidae</taxon>
        <taxon>Aquarana</taxon>
    </lineage>
</organism>
<dbReference type="EMBL" id="KV933859">
    <property type="protein sequence ID" value="PIO29486.1"/>
    <property type="molecule type" value="Genomic_DNA"/>
</dbReference>
<proteinExistence type="predicted"/>
<dbReference type="Proteomes" id="UP000228934">
    <property type="component" value="Unassembled WGS sequence"/>
</dbReference>
<keyword evidence="2" id="KW-1185">Reference proteome</keyword>
<evidence type="ECO:0000313" key="2">
    <source>
        <dbReference type="Proteomes" id="UP000228934"/>
    </source>
</evidence>
<accession>A0A2G9RNI7</accession>
<reference evidence="2" key="1">
    <citation type="journal article" date="2017" name="Nat. Commun.">
        <title>The North American bullfrog draft genome provides insight into hormonal regulation of long noncoding RNA.</title>
        <authorList>
            <person name="Hammond S.A."/>
            <person name="Warren R.L."/>
            <person name="Vandervalk B.P."/>
            <person name="Kucuk E."/>
            <person name="Khan H."/>
            <person name="Gibb E.A."/>
            <person name="Pandoh P."/>
            <person name="Kirk H."/>
            <person name="Zhao Y."/>
            <person name="Jones M."/>
            <person name="Mungall A.J."/>
            <person name="Coope R."/>
            <person name="Pleasance S."/>
            <person name="Moore R.A."/>
            <person name="Holt R.A."/>
            <person name="Round J.M."/>
            <person name="Ohora S."/>
            <person name="Walle B.V."/>
            <person name="Veldhoen N."/>
            <person name="Helbing C.C."/>
            <person name="Birol I."/>
        </authorList>
    </citation>
    <scope>NUCLEOTIDE SEQUENCE [LARGE SCALE GENOMIC DNA]</scope>
</reference>
<sequence>MQPNVPSKCSQLCSSYAATLPIICSQLCPSYAATVPIKCSHCAIICSQQCPSYAAICIHNMQPLCPSYAATVPSKCSQLCPANAANCAHHMQPLCPEKQPTVPIIFSFCAHIMLPLCPACSPASPLCSRHLPFRGGGRWLLCPPFVSSSCSSGRPMGSPLPSANQVTDIRSSPPDWWRGSSVLAKQIFICFANTPGWTASAMFCGRSSPFLKPIRAYSSNQVLQ</sequence>
<name>A0A2G9RNI7_AQUCT</name>